<name>A0A6I6FF17_9ACTN</name>
<dbReference type="InterPro" id="IPR029062">
    <property type="entry name" value="Class_I_gatase-like"/>
</dbReference>
<dbReference type="Proteomes" id="UP000422572">
    <property type="component" value="Chromosome"/>
</dbReference>
<dbReference type="SUPFAM" id="SSF52317">
    <property type="entry name" value="Class I glutamine amidotransferase-like"/>
    <property type="match status" value="1"/>
</dbReference>
<comment type="similarity">
    <text evidence="3 13">Belongs to the CarA family.</text>
</comment>
<dbReference type="EMBL" id="CP034279">
    <property type="protein sequence ID" value="QGV81631.1"/>
    <property type="molecule type" value="Genomic_DNA"/>
</dbReference>
<dbReference type="Gene3D" id="3.50.30.20">
    <property type="entry name" value="Carbamoyl-phosphate synthase small subunit, N-terminal domain"/>
    <property type="match status" value="1"/>
</dbReference>
<evidence type="ECO:0000256" key="5">
    <source>
        <dbReference type="ARBA" id="ARBA00022598"/>
    </source>
</evidence>
<dbReference type="InterPro" id="IPR002474">
    <property type="entry name" value="CarbamoylP_synth_ssu_N"/>
</dbReference>
<dbReference type="HAMAP" id="MF_01209">
    <property type="entry name" value="CPSase_S_chain"/>
    <property type="match status" value="1"/>
</dbReference>
<keyword evidence="4 13" id="KW-0055">Arginine biosynthesis</keyword>
<dbReference type="EC" id="6.3.5.5" evidence="13"/>
<feature type="binding site" evidence="13">
    <location>
        <position position="308"/>
    </location>
    <ligand>
        <name>L-glutamine</name>
        <dbReference type="ChEBI" id="CHEBI:58359"/>
    </ligand>
</feature>
<dbReference type="FunFam" id="3.40.50.880:FF:000018">
    <property type="entry name" value="Carbamoyl-phosphate synthase small chain"/>
    <property type="match status" value="1"/>
</dbReference>
<keyword evidence="9 13" id="KW-0315">Glutamine amidotransferase</keyword>
<evidence type="ECO:0000256" key="13">
    <source>
        <dbReference type="HAMAP-Rule" id="MF_01209"/>
    </source>
</evidence>
<reference evidence="15 16" key="1">
    <citation type="submission" date="2018-12" db="EMBL/GenBank/DDBJ databases">
        <title>Complete genome sequence of Streptomyces ficellus NRRL8067, the producer of ficellomycin, feldamycin and nojirimycin.</title>
        <authorList>
            <person name="Zhang H."/>
            <person name="Yue R."/>
            <person name="Liu Y."/>
            <person name="Li M."/>
            <person name="Mu H."/>
            <person name="Zhang J."/>
        </authorList>
    </citation>
    <scope>NUCLEOTIDE SEQUENCE [LARGE SCALE GENOMIC DNA]</scope>
    <source>
        <strain evidence="15 16">NRRL 8067</strain>
    </source>
</reference>
<comment type="pathway">
    <text evidence="2 13">Amino-acid biosynthesis; L-arginine biosynthesis; carbamoyl phosphate from bicarbonate: step 1/1.</text>
</comment>
<comment type="catalytic activity">
    <reaction evidence="11 13">
        <text>hydrogencarbonate + L-glutamine + 2 ATP + H2O = carbamoyl phosphate + L-glutamate + 2 ADP + phosphate + 2 H(+)</text>
        <dbReference type="Rhea" id="RHEA:18633"/>
        <dbReference type="ChEBI" id="CHEBI:15377"/>
        <dbReference type="ChEBI" id="CHEBI:15378"/>
        <dbReference type="ChEBI" id="CHEBI:17544"/>
        <dbReference type="ChEBI" id="CHEBI:29985"/>
        <dbReference type="ChEBI" id="CHEBI:30616"/>
        <dbReference type="ChEBI" id="CHEBI:43474"/>
        <dbReference type="ChEBI" id="CHEBI:58228"/>
        <dbReference type="ChEBI" id="CHEBI:58359"/>
        <dbReference type="ChEBI" id="CHEBI:456216"/>
        <dbReference type="EC" id="6.3.5.5"/>
    </reaction>
</comment>
<feature type="binding site" evidence="13">
    <location>
        <position position="307"/>
    </location>
    <ligand>
        <name>L-glutamine</name>
        <dbReference type="ChEBI" id="CHEBI:58359"/>
    </ligand>
</feature>
<evidence type="ECO:0000256" key="10">
    <source>
        <dbReference type="ARBA" id="ARBA00022975"/>
    </source>
</evidence>
<keyword evidence="16" id="KW-1185">Reference proteome</keyword>
<dbReference type="InterPro" id="IPR035686">
    <property type="entry name" value="CPSase_GATase1"/>
</dbReference>
<evidence type="ECO:0000256" key="9">
    <source>
        <dbReference type="ARBA" id="ARBA00022962"/>
    </source>
</evidence>
<feature type="domain" description="Carbamoyl-phosphate synthase small subunit N-terminal" evidence="14">
    <location>
        <begin position="10"/>
        <end position="140"/>
    </location>
</feature>
<dbReference type="SUPFAM" id="SSF52021">
    <property type="entry name" value="Carbamoyl phosphate synthetase, small subunit N-terminal domain"/>
    <property type="match status" value="1"/>
</dbReference>
<keyword evidence="8 13" id="KW-0067">ATP-binding</keyword>
<feature type="binding site" evidence="13">
    <location>
        <position position="267"/>
    </location>
    <ligand>
        <name>L-glutamine</name>
        <dbReference type="ChEBI" id="CHEBI:58359"/>
    </ligand>
</feature>
<dbReference type="InterPro" id="IPR050472">
    <property type="entry name" value="Anth_synth/Amidotransfase"/>
</dbReference>
<feature type="active site" evidence="13">
    <location>
        <position position="353"/>
    </location>
</feature>
<keyword evidence="7 13" id="KW-0547">Nucleotide-binding</keyword>
<dbReference type="GO" id="GO:0005524">
    <property type="term" value="F:ATP binding"/>
    <property type="evidence" value="ECO:0007669"/>
    <property type="project" value="UniProtKB-UniRule"/>
</dbReference>
<evidence type="ECO:0000256" key="7">
    <source>
        <dbReference type="ARBA" id="ARBA00022741"/>
    </source>
</evidence>
<evidence type="ECO:0000256" key="6">
    <source>
        <dbReference type="ARBA" id="ARBA00022605"/>
    </source>
</evidence>
<dbReference type="PRINTS" id="PR00096">
    <property type="entry name" value="GATASE"/>
</dbReference>
<feature type="binding site" evidence="13">
    <location>
        <position position="264"/>
    </location>
    <ligand>
        <name>L-glutamine</name>
        <dbReference type="ChEBI" id="CHEBI:58359"/>
    </ligand>
</feature>
<keyword evidence="10 13" id="KW-0665">Pyrimidine biosynthesis</keyword>
<comment type="catalytic activity">
    <reaction evidence="12 13">
        <text>L-glutamine + H2O = L-glutamate + NH4(+)</text>
        <dbReference type="Rhea" id="RHEA:15889"/>
        <dbReference type="ChEBI" id="CHEBI:15377"/>
        <dbReference type="ChEBI" id="CHEBI:28938"/>
        <dbReference type="ChEBI" id="CHEBI:29985"/>
        <dbReference type="ChEBI" id="CHEBI:58359"/>
    </reaction>
</comment>
<proteinExistence type="inferred from homology"/>
<dbReference type="CDD" id="cd01744">
    <property type="entry name" value="GATase1_CPSase"/>
    <property type="match status" value="1"/>
</dbReference>
<feature type="binding site" evidence="13">
    <location>
        <position position="237"/>
    </location>
    <ligand>
        <name>L-glutamine</name>
        <dbReference type="ChEBI" id="CHEBI:58359"/>
    </ligand>
</feature>
<evidence type="ECO:0000256" key="4">
    <source>
        <dbReference type="ARBA" id="ARBA00022571"/>
    </source>
</evidence>
<protein>
    <recommendedName>
        <fullName evidence="13">Carbamoyl phosphate synthase small chain</fullName>
        <ecNumber evidence="13">6.3.5.5</ecNumber>
    </recommendedName>
    <alternativeName>
        <fullName evidence="13">Carbamoyl phosphate synthetase glutamine chain</fullName>
    </alternativeName>
</protein>
<evidence type="ECO:0000259" key="14">
    <source>
        <dbReference type="SMART" id="SM01097"/>
    </source>
</evidence>
<dbReference type="FunFam" id="3.50.30.20:FF:000001">
    <property type="entry name" value="Carbamoyl-phosphate synthase small chain"/>
    <property type="match status" value="1"/>
</dbReference>
<dbReference type="GO" id="GO:0004088">
    <property type="term" value="F:carbamoyl-phosphate synthase (glutamine-hydrolyzing) activity"/>
    <property type="evidence" value="ECO:0007669"/>
    <property type="project" value="UniProtKB-UniRule"/>
</dbReference>
<feature type="binding site" evidence="13">
    <location>
        <position position="54"/>
    </location>
    <ligand>
        <name>L-glutamine</name>
        <dbReference type="ChEBI" id="CHEBI:58359"/>
    </ligand>
</feature>
<evidence type="ECO:0000256" key="3">
    <source>
        <dbReference type="ARBA" id="ARBA00007800"/>
    </source>
</evidence>
<organism evidence="15 16">
    <name type="scientific">Streptomyces ficellus</name>
    <dbReference type="NCBI Taxonomy" id="1977088"/>
    <lineage>
        <taxon>Bacteria</taxon>
        <taxon>Bacillati</taxon>
        <taxon>Actinomycetota</taxon>
        <taxon>Actinomycetes</taxon>
        <taxon>Kitasatosporales</taxon>
        <taxon>Streptomycetaceae</taxon>
        <taxon>Streptomyces</taxon>
    </lineage>
</organism>
<dbReference type="InterPro" id="IPR036480">
    <property type="entry name" value="CarbP_synth_ssu_N_sf"/>
</dbReference>
<dbReference type="RefSeq" id="WP_156695374.1">
    <property type="nucleotide sequence ID" value="NZ_CP034279.1"/>
</dbReference>
<dbReference type="InterPro" id="IPR006274">
    <property type="entry name" value="CarbamoylP_synth_ssu"/>
</dbReference>
<evidence type="ECO:0000256" key="11">
    <source>
        <dbReference type="ARBA" id="ARBA00048816"/>
    </source>
</evidence>
<dbReference type="NCBIfam" id="TIGR01368">
    <property type="entry name" value="CPSaseIIsmall"/>
    <property type="match status" value="1"/>
</dbReference>
<sequence length="384" mass="41310">MTTSTRGTRVPAVLVLEDGRTFRGRAYGAVGETFGEAVFSTGMTGYQETLTDPSYHRQVVVMTAPHVGNTGVNDEDAESKKIWVSGYVIRDPARVPSSWRSRRTLDEELAAQGVVGISGIDTRALTRHLRERGAMRVGIFSGDAVADDATLLARVQDAPQMKGANLSAEVATKETYVVPAIGEKKFTVAAVDLGIKGMTPHRMAERGIEVHVLPATATVEDVYAVNPDGVFFSNGPGDPATADHAVSVMQGVLARRTPLFGICFGNQILGRALGFGTYKLKYGHRGINQPVQDRTTGKVEVTAHNHGFAVDAPLDKVSETPYGRAEVSHVCLNDNVVEGLQLLDQPAFSVQYHPEAAAGPHDAAYLFDRFTSLMNTALMEAERA</sequence>
<dbReference type="GO" id="GO:0044205">
    <property type="term" value="P:'de novo' UMP biosynthetic process"/>
    <property type="evidence" value="ECO:0007669"/>
    <property type="project" value="UniProtKB-UniRule"/>
</dbReference>
<dbReference type="PRINTS" id="PR00099">
    <property type="entry name" value="CPSGATASE"/>
</dbReference>
<dbReference type="KEGG" id="sfic:EIZ62_27820"/>
<dbReference type="Pfam" id="PF00988">
    <property type="entry name" value="CPSase_sm_chain"/>
    <property type="match status" value="1"/>
</dbReference>
<dbReference type="NCBIfam" id="NF009475">
    <property type="entry name" value="PRK12838.1"/>
    <property type="match status" value="1"/>
</dbReference>
<dbReference type="GO" id="GO:0006526">
    <property type="term" value="P:L-arginine biosynthetic process"/>
    <property type="evidence" value="ECO:0007669"/>
    <property type="project" value="UniProtKB-UniRule"/>
</dbReference>
<feature type="active site" evidence="13">
    <location>
        <position position="355"/>
    </location>
</feature>
<feature type="active site" description="Nucleophile" evidence="13">
    <location>
        <position position="263"/>
    </location>
</feature>
<dbReference type="Pfam" id="PF00117">
    <property type="entry name" value="GATase"/>
    <property type="match status" value="1"/>
</dbReference>
<accession>A0A6I6FF17</accession>
<feature type="binding site" evidence="13">
    <location>
        <position position="235"/>
    </location>
    <ligand>
        <name>L-glutamine</name>
        <dbReference type="ChEBI" id="CHEBI:58359"/>
    </ligand>
</feature>
<comment type="subunit">
    <text evidence="13">Composed of two chains; the small (or glutamine) chain promotes the hydrolysis of glutamine to ammonia, which is used by the large (or ammonia) chain to synthesize carbamoyl phosphate. Tetramer of heterodimers (alpha,beta)4.</text>
</comment>
<dbReference type="UniPathway" id="UPA00070">
    <property type="reaction ID" value="UER00115"/>
</dbReference>
<dbReference type="PROSITE" id="PS51273">
    <property type="entry name" value="GATASE_TYPE_1"/>
    <property type="match status" value="1"/>
</dbReference>
<dbReference type="OrthoDB" id="9804328at2"/>
<evidence type="ECO:0000256" key="1">
    <source>
        <dbReference type="ARBA" id="ARBA00004812"/>
    </source>
</evidence>
<dbReference type="PANTHER" id="PTHR43418">
    <property type="entry name" value="MULTIFUNCTIONAL TRYPTOPHAN BIOSYNTHESIS PROTEIN-RELATED"/>
    <property type="match status" value="1"/>
</dbReference>
<evidence type="ECO:0000256" key="2">
    <source>
        <dbReference type="ARBA" id="ARBA00005077"/>
    </source>
</evidence>
<dbReference type="UniPathway" id="UPA00068">
    <property type="reaction ID" value="UER00171"/>
</dbReference>
<dbReference type="InterPro" id="IPR017926">
    <property type="entry name" value="GATASE"/>
</dbReference>
<dbReference type="PRINTS" id="PR00097">
    <property type="entry name" value="ANTSNTHASEII"/>
</dbReference>
<evidence type="ECO:0000256" key="8">
    <source>
        <dbReference type="ARBA" id="ARBA00022840"/>
    </source>
</evidence>
<evidence type="ECO:0000313" key="16">
    <source>
        <dbReference type="Proteomes" id="UP000422572"/>
    </source>
</evidence>
<feature type="region of interest" description="CPSase" evidence="13">
    <location>
        <begin position="1"/>
        <end position="186"/>
    </location>
</feature>
<comment type="pathway">
    <text evidence="1 13">Pyrimidine metabolism; UMP biosynthesis via de novo pathway; (S)-dihydroorotate from bicarbonate: step 1/3.</text>
</comment>
<evidence type="ECO:0000313" key="15">
    <source>
        <dbReference type="EMBL" id="QGV81631.1"/>
    </source>
</evidence>
<dbReference type="GO" id="GO:0006541">
    <property type="term" value="P:glutamine metabolic process"/>
    <property type="evidence" value="ECO:0007669"/>
    <property type="project" value="InterPro"/>
</dbReference>
<gene>
    <name evidence="13" type="primary">carA</name>
    <name evidence="15" type="ORF">EIZ62_27820</name>
</gene>
<evidence type="ECO:0000256" key="12">
    <source>
        <dbReference type="ARBA" id="ARBA00049285"/>
    </source>
</evidence>
<dbReference type="Gene3D" id="3.40.50.880">
    <property type="match status" value="1"/>
</dbReference>
<dbReference type="SMART" id="SM01097">
    <property type="entry name" value="CPSase_sm_chain"/>
    <property type="match status" value="1"/>
</dbReference>
<dbReference type="PANTHER" id="PTHR43418:SF7">
    <property type="entry name" value="CARBAMOYL-PHOSPHATE SYNTHASE SMALL CHAIN"/>
    <property type="match status" value="1"/>
</dbReference>
<comment type="function">
    <text evidence="13">Small subunit of the glutamine-dependent carbamoyl phosphate synthetase (CPSase). CPSase catalyzes the formation of carbamoyl phosphate from the ammonia moiety of glutamine, carbonate, and phosphate donated by ATP, constituting the first step of 2 biosynthetic pathways, one leading to arginine and/or urea and the other to pyrimidine nucleotides. The small subunit (glutamine amidotransferase) binds and cleaves glutamine to supply the large subunit with the substrate ammonia.</text>
</comment>
<keyword evidence="5 13" id="KW-0436">Ligase</keyword>
<feature type="binding site" evidence="13">
    <location>
        <position position="305"/>
    </location>
    <ligand>
        <name>L-glutamine</name>
        <dbReference type="ChEBI" id="CHEBI:58359"/>
    </ligand>
</feature>
<dbReference type="AlphaFoldDB" id="A0A6I6FF17"/>
<keyword evidence="6 13" id="KW-0028">Amino-acid biosynthesis</keyword>
<dbReference type="GO" id="GO:0006207">
    <property type="term" value="P:'de novo' pyrimidine nucleobase biosynthetic process"/>
    <property type="evidence" value="ECO:0007669"/>
    <property type="project" value="InterPro"/>
</dbReference>